<dbReference type="SMART" id="SM00895">
    <property type="entry name" value="FCD"/>
    <property type="match status" value="1"/>
</dbReference>
<keyword evidence="3" id="KW-0804">Transcription</keyword>
<organism evidence="5 6">
    <name type="scientific">Rhizobium rhizoryzae</name>
    <dbReference type="NCBI Taxonomy" id="451876"/>
    <lineage>
        <taxon>Bacteria</taxon>
        <taxon>Pseudomonadati</taxon>
        <taxon>Pseudomonadota</taxon>
        <taxon>Alphaproteobacteria</taxon>
        <taxon>Hyphomicrobiales</taxon>
        <taxon>Rhizobiaceae</taxon>
        <taxon>Rhizobium/Agrobacterium group</taxon>
        <taxon>Rhizobium</taxon>
    </lineage>
</organism>
<keyword evidence="2 5" id="KW-0238">DNA-binding</keyword>
<dbReference type="SUPFAM" id="SSF48008">
    <property type="entry name" value="GntR ligand-binding domain-like"/>
    <property type="match status" value="1"/>
</dbReference>
<dbReference type="PANTHER" id="PTHR43537:SF45">
    <property type="entry name" value="GNTR FAMILY REGULATORY PROTEIN"/>
    <property type="match status" value="1"/>
</dbReference>
<dbReference type="RefSeq" id="WP_062554347.1">
    <property type="nucleotide sequence ID" value="NZ_CP049250.1"/>
</dbReference>
<dbReference type="EMBL" id="JACIEC010000001">
    <property type="protein sequence ID" value="MBB4142031.1"/>
    <property type="molecule type" value="Genomic_DNA"/>
</dbReference>
<dbReference type="Gene3D" id="1.10.10.10">
    <property type="entry name" value="Winged helix-like DNA-binding domain superfamily/Winged helix DNA-binding domain"/>
    <property type="match status" value="1"/>
</dbReference>
<dbReference type="Pfam" id="PF00392">
    <property type="entry name" value="GntR"/>
    <property type="match status" value="1"/>
</dbReference>
<evidence type="ECO:0000256" key="2">
    <source>
        <dbReference type="ARBA" id="ARBA00023125"/>
    </source>
</evidence>
<gene>
    <name evidence="5" type="ORF">GGQ72_000530</name>
</gene>
<dbReference type="AlphaFoldDB" id="A0A7W6LFM2"/>
<evidence type="ECO:0000313" key="6">
    <source>
        <dbReference type="Proteomes" id="UP000519897"/>
    </source>
</evidence>
<reference evidence="5 6" key="1">
    <citation type="submission" date="2020-08" db="EMBL/GenBank/DDBJ databases">
        <title>Genomic Encyclopedia of Type Strains, Phase IV (KMG-IV): sequencing the most valuable type-strain genomes for metagenomic binning, comparative biology and taxonomic classification.</title>
        <authorList>
            <person name="Goeker M."/>
        </authorList>
    </citation>
    <scope>NUCLEOTIDE SEQUENCE [LARGE SCALE GENOMIC DNA]</scope>
    <source>
        <strain evidence="5 6">DSM 29514</strain>
    </source>
</reference>
<accession>A0A7W6LFM2</accession>
<feature type="domain" description="HTH gntR-type" evidence="4">
    <location>
        <begin position="12"/>
        <end position="79"/>
    </location>
</feature>
<dbReference type="InterPro" id="IPR000524">
    <property type="entry name" value="Tscrpt_reg_HTH_GntR"/>
</dbReference>
<dbReference type="PANTHER" id="PTHR43537">
    <property type="entry name" value="TRANSCRIPTIONAL REGULATOR, GNTR FAMILY"/>
    <property type="match status" value="1"/>
</dbReference>
<dbReference type="InterPro" id="IPR011711">
    <property type="entry name" value="GntR_C"/>
</dbReference>
<dbReference type="GO" id="GO:0003677">
    <property type="term" value="F:DNA binding"/>
    <property type="evidence" value="ECO:0007669"/>
    <property type="project" value="UniProtKB-KW"/>
</dbReference>
<dbReference type="Pfam" id="PF07729">
    <property type="entry name" value="FCD"/>
    <property type="match status" value="1"/>
</dbReference>
<proteinExistence type="predicted"/>
<comment type="caution">
    <text evidence="5">The sequence shown here is derived from an EMBL/GenBank/DDBJ whole genome shotgun (WGS) entry which is preliminary data.</text>
</comment>
<name>A0A7W6LFM2_9HYPH</name>
<sequence length="214" mass="23799">MDEVDASPAAQESYSRQAYRALEHLIVTLKLKPGALVTEKQLIDLSGHGRTPVREAIQKLEWQGLLAVRARIGLQISEINPSDYRDILCVRRRLEPMAAELVATHANEEQRRRMVNCARDMGAAAATGDVNAFLSADKRFDEIVEEACPNKFLVGSLAPLQTHARRLWFSTATTSSMDRSVTLHVSIIRAIQQRNGAEAATATEQLLDYMSENI</sequence>
<dbReference type="InterPro" id="IPR036390">
    <property type="entry name" value="WH_DNA-bd_sf"/>
</dbReference>
<dbReference type="Gene3D" id="1.20.120.530">
    <property type="entry name" value="GntR ligand-binding domain-like"/>
    <property type="match status" value="1"/>
</dbReference>
<keyword evidence="6" id="KW-1185">Reference proteome</keyword>
<keyword evidence="1" id="KW-0805">Transcription regulation</keyword>
<dbReference type="SUPFAM" id="SSF46785">
    <property type="entry name" value="Winged helix' DNA-binding domain"/>
    <property type="match status" value="1"/>
</dbReference>
<evidence type="ECO:0000256" key="3">
    <source>
        <dbReference type="ARBA" id="ARBA00023163"/>
    </source>
</evidence>
<dbReference type="InterPro" id="IPR036388">
    <property type="entry name" value="WH-like_DNA-bd_sf"/>
</dbReference>
<evidence type="ECO:0000259" key="4">
    <source>
        <dbReference type="PROSITE" id="PS50949"/>
    </source>
</evidence>
<evidence type="ECO:0000313" key="5">
    <source>
        <dbReference type="EMBL" id="MBB4142031.1"/>
    </source>
</evidence>
<dbReference type="GO" id="GO:0003700">
    <property type="term" value="F:DNA-binding transcription factor activity"/>
    <property type="evidence" value="ECO:0007669"/>
    <property type="project" value="InterPro"/>
</dbReference>
<dbReference type="SMART" id="SM00345">
    <property type="entry name" value="HTH_GNTR"/>
    <property type="match status" value="1"/>
</dbReference>
<dbReference type="InterPro" id="IPR008920">
    <property type="entry name" value="TF_FadR/GntR_C"/>
</dbReference>
<protein>
    <submittedName>
        <fullName evidence="5">DNA-binding GntR family transcriptional regulator</fullName>
    </submittedName>
</protein>
<dbReference type="Proteomes" id="UP000519897">
    <property type="component" value="Unassembled WGS sequence"/>
</dbReference>
<evidence type="ECO:0000256" key="1">
    <source>
        <dbReference type="ARBA" id="ARBA00023015"/>
    </source>
</evidence>
<dbReference type="PROSITE" id="PS50949">
    <property type="entry name" value="HTH_GNTR"/>
    <property type="match status" value="1"/>
</dbReference>